<reference evidence="2" key="1">
    <citation type="journal article" date="2019" name="Int. J. Syst. Evol. Microbiol.">
        <title>The Global Catalogue of Microorganisms (GCM) 10K type strain sequencing project: providing services to taxonomists for standard genome sequencing and annotation.</title>
        <authorList>
            <consortium name="The Broad Institute Genomics Platform"/>
            <consortium name="The Broad Institute Genome Sequencing Center for Infectious Disease"/>
            <person name="Wu L."/>
            <person name="Ma J."/>
        </authorList>
    </citation>
    <scope>NUCLEOTIDE SEQUENCE [LARGE SCALE GENOMIC DNA]</scope>
    <source>
        <strain evidence="2">JCM 17927</strain>
    </source>
</reference>
<proteinExistence type="predicted"/>
<dbReference type="Proteomes" id="UP001501175">
    <property type="component" value="Unassembled WGS sequence"/>
</dbReference>
<protein>
    <submittedName>
        <fullName evidence="1">Uncharacterized protein</fullName>
    </submittedName>
</protein>
<keyword evidence="2" id="KW-1185">Reference proteome</keyword>
<evidence type="ECO:0000313" key="2">
    <source>
        <dbReference type="Proteomes" id="UP001501175"/>
    </source>
</evidence>
<evidence type="ECO:0000313" key="1">
    <source>
        <dbReference type="EMBL" id="GAA4446070.1"/>
    </source>
</evidence>
<name>A0ABP8M7W3_9BACT</name>
<accession>A0ABP8M7W3</accession>
<comment type="caution">
    <text evidence="1">The sequence shown here is derived from an EMBL/GenBank/DDBJ whole genome shotgun (WGS) entry which is preliminary data.</text>
</comment>
<organism evidence="1 2">
    <name type="scientific">Nibrella saemangeumensis</name>
    <dbReference type="NCBI Taxonomy" id="1084526"/>
    <lineage>
        <taxon>Bacteria</taxon>
        <taxon>Pseudomonadati</taxon>
        <taxon>Bacteroidota</taxon>
        <taxon>Cytophagia</taxon>
        <taxon>Cytophagales</taxon>
        <taxon>Spirosomataceae</taxon>
        <taxon>Nibrella</taxon>
    </lineage>
</organism>
<dbReference type="EMBL" id="BAABHD010000001">
    <property type="protein sequence ID" value="GAA4446070.1"/>
    <property type="molecule type" value="Genomic_DNA"/>
</dbReference>
<gene>
    <name evidence="1" type="ORF">GCM10023189_00810</name>
</gene>
<sequence>MTFEEYLIQKKIDRSQFQAAEPEVYSEWKILFEQMHPESFTTHKKFLINKIRRKYLLRDS</sequence>